<organism evidence="1">
    <name type="scientific">marine metagenome</name>
    <dbReference type="NCBI Taxonomy" id="408172"/>
    <lineage>
        <taxon>unclassified sequences</taxon>
        <taxon>metagenomes</taxon>
        <taxon>ecological metagenomes</taxon>
    </lineage>
</organism>
<evidence type="ECO:0000313" key="1">
    <source>
        <dbReference type="EMBL" id="SVB28743.1"/>
    </source>
</evidence>
<sequence length="66" mass="7235">MATPDWTPYVDLTPFDNTVTGILEESLTQARALLPAWTPRVGEIETTLLEATAYQTANLSNAANRL</sequence>
<name>A0A382CTV9_9ZZZZ</name>
<accession>A0A382CTV9</accession>
<dbReference type="AlphaFoldDB" id="A0A382CTV9"/>
<protein>
    <submittedName>
        <fullName evidence="1">Uncharacterized protein</fullName>
    </submittedName>
</protein>
<gene>
    <name evidence="1" type="ORF">METZ01_LOCUS181597</name>
</gene>
<reference evidence="1" key="1">
    <citation type="submission" date="2018-05" db="EMBL/GenBank/DDBJ databases">
        <authorList>
            <person name="Lanie J.A."/>
            <person name="Ng W.-L."/>
            <person name="Kazmierczak K.M."/>
            <person name="Andrzejewski T.M."/>
            <person name="Davidsen T.M."/>
            <person name="Wayne K.J."/>
            <person name="Tettelin H."/>
            <person name="Glass J.I."/>
            <person name="Rusch D."/>
            <person name="Podicherti R."/>
            <person name="Tsui H.-C.T."/>
            <person name="Winkler M.E."/>
        </authorList>
    </citation>
    <scope>NUCLEOTIDE SEQUENCE</scope>
</reference>
<feature type="non-terminal residue" evidence="1">
    <location>
        <position position="66"/>
    </location>
</feature>
<dbReference type="EMBL" id="UINC01035781">
    <property type="protein sequence ID" value="SVB28743.1"/>
    <property type="molecule type" value="Genomic_DNA"/>
</dbReference>
<proteinExistence type="predicted"/>